<feature type="domain" description="SPX" evidence="7">
    <location>
        <begin position="1"/>
        <end position="305"/>
    </location>
</feature>
<evidence type="ECO:0000313" key="8">
    <source>
        <dbReference type="EMBL" id="GJQ10000.1"/>
    </source>
</evidence>
<reference evidence="8" key="1">
    <citation type="journal article" date="2022" name="Proc. Natl. Acad. Sci. U.S.A.">
        <title>Life cycle and functional genomics of the unicellular red alga Galdieria for elucidating algal and plant evolution and industrial use.</title>
        <authorList>
            <person name="Hirooka S."/>
            <person name="Itabashi T."/>
            <person name="Ichinose T.M."/>
            <person name="Onuma R."/>
            <person name="Fujiwara T."/>
            <person name="Yamashita S."/>
            <person name="Jong L.W."/>
            <person name="Tomita R."/>
            <person name="Iwane A.H."/>
            <person name="Miyagishima S.Y."/>
        </authorList>
    </citation>
    <scope>NUCLEOTIDE SEQUENCE</scope>
    <source>
        <strain evidence="8">NBRC 102759</strain>
    </source>
</reference>
<dbReference type="PANTHER" id="PTHR45978:SF7">
    <property type="entry name" value="SPX DOMAIN-CONTAINING PROTEIN 4"/>
    <property type="match status" value="1"/>
</dbReference>
<proteinExistence type="predicted"/>
<evidence type="ECO:0000259" key="6">
    <source>
        <dbReference type="PROSITE" id="PS50089"/>
    </source>
</evidence>
<gene>
    <name evidence="8" type="ORF">GpartN1_g1791.t1</name>
</gene>
<dbReference type="PROSITE" id="PS50089">
    <property type="entry name" value="ZF_RING_2"/>
    <property type="match status" value="1"/>
</dbReference>
<evidence type="ECO:0008006" key="10">
    <source>
        <dbReference type="Google" id="ProtNLM"/>
    </source>
</evidence>
<evidence type="ECO:0000256" key="3">
    <source>
        <dbReference type="ARBA" id="ARBA00022833"/>
    </source>
</evidence>
<dbReference type="Proteomes" id="UP001061958">
    <property type="component" value="Unassembled WGS sequence"/>
</dbReference>
<sequence>MKFAHQLDRIVAESEEDYAKQYVSYRNLKKDLRRKNKHLKLFPQQPLVMEGDLSDSSLVTLQTKGDAESSRKLESGVPQILTPVKMDSKIATETGTNHSQRTPVDARLQVSGDVAEDKVEEILREEKKNILDEEEFATNIVYIDPKDAAFFHHLDEELEKVNRFFLPRAKALLQRYEYLEKQESKSKLVSSFKSFKEKLFPIRSQKAREVSRLEVSSDLRTLNGFAHVANNSNLENTAIYSSLAPLNEKVEDNITYIDKLNSTVEVYKEALRLLQYVNVNITAFRKILKKHDKLCDLSVGKQYLRLKVESQPFVHSTLAKTLEELGCRGSIIVSLVKKRPSELSNMEQYHCPICLSLLYKPMALPCGHRFCGKCISRAILLDFHCPVCRHDYSNGVRLERRKSLERFLRESFPEAYQKRKEEVLQDEKDRERLLATAQQTNRPRVTLADPRNGTNNNREYLDSCRVS</sequence>
<keyword evidence="9" id="KW-1185">Reference proteome</keyword>
<dbReference type="EMBL" id="BQMJ01000012">
    <property type="protein sequence ID" value="GJQ10000.1"/>
    <property type="molecule type" value="Genomic_DNA"/>
</dbReference>
<accession>A0A9C7UNZ7</accession>
<keyword evidence="2 4" id="KW-0863">Zinc-finger</keyword>
<protein>
    <recommendedName>
        <fullName evidence="10">RING-type domain-containing protein</fullName>
    </recommendedName>
</protein>
<name>A0A9C7UNZ7_9RHOD</name>
<evidence type="ECO:0000313" key="9">
    <source>
        <dbReference type="Proteomes" id="UP001061958"/>
    </source>
</evidence>
<evidence type="ECO:0000256" key="5">
    <source>
        <dbReference type="SAM" id="MobiDB-lite"/>
    </source>
</evidence>
<evidence type="ECO:0000256" key="2">
    <source>
        <dbReference type="ARBA" id="ARBA00022771"/>
    </source>
</evidence>
<dbReference type="Pfam" id="PF13923">
    <property type="entry name" value="zf-C3HC4_2"/>
    <property type="match status" value="1"/>
</dbReference>
<dbReference type="PANTHER" id="PTHR45978">
    <property type="entry name" value="SPX DOMAIN-CONTAINING PROTEIN 3"/>
    <property type="match status" value="1"/>
</dbReference>
<dbReference type="Gene3D" id="3.30.40.10">
    <property type="entry name" value="Zinc/RING finger domain, C3HC4 (zinc finger)"/>
    <property type="match status" value="1"/>
</dbReference>
<dbReference type="AlphaFoldDB" id="A0A9C7UNZ7"/>
<feature type="domain" description="RING-type" evidence="6">
    <location>
        <begin position="351"/>
        <end position="389"/>
    </location>
</feature>
<organism evidence="8 9">
    <name type="scientific">Galdieria partita</name>
    <dbReference type="NCBI Taxonomy" id="83374"/>
    <lineage>
        <taxon>Eukaryota</taxon>
        <taxon>Rhodophyta</taxon>
        <taxon>Bangiophyceae</taxon>
        <taxon>Galdieriales</taxon>
        <taxon>Galdieriaceae</taxon>
        <taxon>Galdieria</taxon>
    </lineage>
</organism>
<keyword evidence="3" id="KW-0862">Zinc</keyword>
<evidence type="ECO:0000256" key="4">
    <source>
        <dbReference type="PROSITE-ProRule" id="PRU00175"/>
    </source>
</evidence>
<dbReference type="GO" id="GO:0008270">
    <property type="term" value="F:zinc ion binding"/>
    <property type="evidence" value="ECO:0007669"/>
    <property type="project" value="UniProtKB-KW"/>
</dbReference>
<dbReference type="SMART" id="SM00184">
    <property type="entry name" value="RING"/>
    <property type="match status" value="1"/>
</dbReference>
<dbReference type="InterPro" id="IPR013083">
    <property type="entry name" value="Znf_RING/FYVE/PHD"/>
</dbReference>
<dbReference type="PROSITE" id="PS00518">
    <property type="entry name" value="ZF_RING_1"/>
    <property type="match status" value="1"/>
</dbReference>
<dbReference type="InterPro" id="IPR001841">
    <property type="entry name" value="Znf_RING"/>
</dbReference>
<dbReference type="GO" id="GO:0016036">
    <property type="term" value="P:cellular response to phosphate starvation"/>
    <property type="evidence" value="ECO:0007669"/>
    <property type="project" value="InterPro"/>
</dbReference>
<evidence type="ECO:0000256" key="1">
    <source>
        <dbReference type="ARBA" id="ARBA00022723"/>
    </source>
</evidence>
<keyword evidence="1" id="KW-0479">Metal-binding</keyword>
<dbReference type="SUPFAM" id="SSF57850">
    <property type="entry name" value="RING/U-box"/>
    <property type="match status" value="1"/>
</dbReference>
<dbReference type="InterPro" id="IPR017907">
    <property type="entry name" value="Znf_RING_CS"/>
</dbReference>
<comment type="caution">
    <text evidence="8">The sequence shown here is derived from an EMBL/GenBank/DDBJ whole genome shotgun (WGS) entry which is preliminary data.</text>
</comment>
<evidence type="ECO:0000259" key="7">
    <source>
        <dbReference type="PROSITE" id="PS51382"/>
    </source>
</evidence>
<feature type="region of interest" description="Disordered" evidence="5">
    <location>
        <begin position="435"/>
        <end position="457"/>
    </location>
</feature>
<dbReference type="OrthoDB" id="5922at2759"/>
<dbReference type="InterPro" id="IPR031142">
    <property type="entry name" value="SPX_prot"/>
</dbReference>
<dbReference type="Pfam" id="PF03105">
    <property type="entry name" value="SPX"/>
    <property type="match status" value="2"/>
</dbReference>
<reference evidence="8" key="2">
    <citation type="submission" date="2022-01" db="EMBL/GenBank/DDBJ databases">
        <authorList>
            <person name="Hirooka S."/>
            <person name="Miyagishima S.Y."/>
        </authorList>
    </citation>
    <scope>NUCLEOTIDE SEQUENCE</scope>
    <source>
        <strain evidence="8">NBRC 102759</strain>
    </source>
</reference>
<dbReference type="InterPro" id="IPR004331">
    <property type="entry name" value="SPX_dom"/>
</dbReference>
<dbReference type="PROSITE" id="PS51382">
    <property type="entry name" value="SPX"/>
    <property type="match status" value="1"/>
</dbReference>